<evidence type="ECO:0000256" key="2">
    <source>
        <dbReference type="ARBA" id="ARBA00023015"/>
    </source>
</evidence>
<proteinExistence type="inferred from homology"/>
<dbReference type="InterPro" id="IPR011598">
    <property type="entry name" value="bHLH_dom"/>
</dbReference>
<dbReference type="Gramene" id="ONK71499">
    <property type="protein sequence ID" value="ONK71499"/>
    <property type="gene ID" value="A4U43_C04F9280"/>
</dbReference>
<reference evidence="7" key="1">
    <citation type="journal article" date="2017" name="Nat. Commun.">
        <title>The asparagus genome sheds light on the origin and evolution of a young Y chromosome.</title>
        <authorList>
            <person name="Harkess A."/>
            <person name="Zhou J."/>
            <person name="Xu C."/>
            <person name="Bowers J.E."/>
            <person name="Van der Hulst R."/>
            <person name="Ayyampalayam S."/>
            <person name="Mercati F."/>
            <person name="Riccardi P."/>
            <person name="McKain M.R."/>
            <person name="Kakrana A."/>
            <person name="Tang H."/>
            <person name="Ray J."/>
            <person name="Groenendijk J."/>
            <person name="Arikit S."/>
            <person name="Mathioni S.M."/>
            <person name="Nakano M."/>
            <person name="Shan H."/>
            <person name="Telgmann-Rauber A."/>
            <person name="Kanno A."/>
            <person name="Yue Z."/>
            <person name="Chen H."/>
            <person name="Li W."/>
            <person name="Chen Y."/>
            <person name="Xu X."/>
            <person name="Zhang Y."/>
            <person name="Luo S."/>
            <person name="Chen H."/>
            <person name="Gao J."/>
            <person name="Mao Z."/>
            <person name="Pires J.C."/>
            <person name="Luo M."/>
            <person name="Kudrna D."/>
            <person name="Wing R.A."/>
            <person name="Meyers B.C."/>
            <person name="Yi K."/>
            <person name="Kong H."/>
            <person name="Lavrijsen P."/>
            <person name="Sunseri F."/>
            <person name="Falavigna A."/>
            <person name="Ye Y."/>
            <person name="Leebens-Mack J.H."/>
            <person name="Chen G."/>
        </authorList>
    </citation>
    <scope>NUCLEOTIDE SEQUENCE [LARGE SCALE GENOMIC DNA]</scope>
    <source>
        <strain evidence="7">cv. DH0086</strain>
    </source>
</reference>
<organism evidence="6 7">
    <name type="scientific">Asparagus officinalis</name>
    <name type="common">Garden asparagus</name>
    <dbReference type="NCBI Taxonomy" id="4686"/>
    <lineage>
        <taxon>Eukaryota</taxon>
        <taxon>Viridiplantae</taxon>
        <taxon>Streptophyta</taxon>
        <taxon>Embryophyta</taxon>
        <taxon>Tracheophyta</taxon>
        <taxon>Spermatophyta</taxon>
        <taxon>Magnoliopsida</taxon>
        <taxon>Liliopsida</taxon>
        <taxon>Asparagales</taxon>
        <taxon>Asparagaceae</taxon>
        <taxon>Asparagoideae</taxon>
        <taxon>Asparagus</taxon>
    </lineage>
</organism>
<keyword evidence="2" id="KW-0805">Transcription regulation</keyword>
<comment type="similarity">
    <text evidence="1">Belongs to the bHLH protein family.</text>
</comment>
<keyword evidence="3" id="KW-0804">Transcription</keyword>
<accession>A0A5P1F3Z2</accession>
<dbReference type="GO" id="GO:0048658">
    <property type="term" value="P:anther wall tapetum development"/>
    <property type="evidence" value="ECO:0007669"/>
    <property type="project" value="InterPro"/>
</dbReference>
<dbReference type="CDD" id="cd18918">
    <property type="entry name" value="bHLH_AtMYC1_like"/>
    <property type="match status" value="1"/>
</dbReference>
<keyword evidence="7" id="KW-1185">Reference proteome</keyword>
<dbReference type="EMBL" id="CM007384">
    <property type="protein sequence ID" value="ONK71499.1"/>
    <property type="molecule type" value="Genomic_DNA"/>
</dbReference>
<dbReference type="PANTHER" id="PTHR46834:SF1">
    <property type="entry name" value="TRANSCRIPTION FACTOR BHLH10"/>
    <property type="match status" value="1"/>
</dbReference>
<dbReference type="Proteomes" id="UP000243459">
    <property type="component" value="Chromosome 4"/>
</dbReference>
<dbReference type="Pfam" id="PF00010">
    <property type="entry name" value="HLH"/>
    <property type="match status" value="1"/>
</dbReference>
<gene>
    <name evidence="6" type="ORF">A4U43_C04F9280</name>
</gene>
<dbReference type="AlphaFoldDB" id="A0A5P1F3Z2"/>
<protein>
    <recommendedName>
        <fullName evidence="5">BHLH domain-containing protein</fullName>
    </recommendedName>
</protein>
<evidence type="ECO:0000256" key="3">
    <source>
        <dbReference type="ARBA" id="ARBA00023163"/>
    </source>
</evidence>
<dbReference type="Gene3D" id="4.10.280.10">
    <property type="entry name" value="Helix-loop-helix DNA-binding domain"/>
    <property type="match status" value="1"/>
</dbReference>
<dbReference type="GO" id="GO:0046983">
    <property type="term" value="F:protein dimerization activity"/>
    <property type="evidence" value="ECO:0007669"/>
    <property type="project" value="InterPro"/>
</dbReference>
<dbReference type="GO" id="GO:0006355">
    <property type="term" value="P:regulation of DNA-templated transcription"/>
    <property type="evidence" value="ECO:0007669"/>
    <property type="project" value="InterPro"/>
</dbReference>
<dbReference type="InterPro" id="IPR036638">
    <property type="entry name" value="HLH_DNA-bd_sf"/>
</dbReference>
<dbReference type="PROSITE" id="PS50888">
    <property type="entry name" value="BHLH"/>
    <property type="match status" value="1"/>
</dbReference>
<keyword evidence="4" id="KW-0539">Nucleus</keyword>
<evidence type="ECO:0000313" key="6">
    <source>
        <dbReference type="EMBL" id="ONK71499.1"/>
    </source>
</evidence>
<evidence type="ECO:0000313" key="7">
    <source>
        <dbReference type="Proteomes" id="UP000243459"/>
    </source>
</evidence>
<dbReference type="InterPro" id="IPR045896">
    <property type="entry name" value="MYC1-like_bHLH"/>
</dbReference>
<dbReference type="SUPFAM" id="SSF47459">
    <property type="entry name" value="HLH, helix-loop-helix DNA-binding domain"/>
    <property type="match status" value="1"/>
</dbReference>
<sequence>MYEDSGYFDPYKIPDSNSINNNELDDNLCIDLEDATASITFDLLQEDISVAPQMETVNWDSTNYQMYTNPTCGPAPNLLNLIHLPTAAASIPFDNSMSYDPLMQTGYTVGAQPNVLRDLYQSLPQNYGLFCGVERGVFQEMDFRRGDIKGEVKGNLVNTERQRREHLNEKYFALRSLVPNPTKKDRASIVGDAIDYIKELHRTVDELKILVEKKKHGRDRKRVLIADDEASGDMESTCVRPVREEDHPLNGALRCSWLQRKSKESFVDVRIIDDEVNIKLNQKKKPNCLLYVAKILEELQLDLVHVAGGNIGDNYIFMLNTKV</sequence>
<evidence type="ECO:0000259" key="5">
    <source>
        <dbReference type="PROSITE" id="PS50888"/>
    </source>
</evidence>
<name>A0A5P1F3Z2_ASPOF</name>
<dbReference type="SMART" id="SM00353">
    <property type="entry name" value="HLH"/>
    <property type="match status" value="1"/>
</dbReference>
<evidence type="ECO:0000256" key="1">
    <source>
        <dbReference type="ARBA" id="ARBA00005510"/>
    </source>
</evidence>
<evidence type="ECO:0000256" key="4">
    <source>
        <dbReference type="ARBA" id="ARBA00023242"/>
    </source>
</evidence>
<feature type="domain" description="BHLH" evidence="5">
    <location>
        <begin position="151"/>
        <end position="200"/>
    </location>
</feature>
<dbReference type="InterPro" id="IPR045895">
    <property type="entry name" value="bHLH91-like"/>
</dbReference>
<dbReference type="PANTHER" id="PTHR46834">
    <property type="entry name" value="TRANSCRIPTION FACTOR BHLH91"/>
    <property type="match status" value="1"/>
</dbReference>